<dbReference type="AlphaFoldDB" id="A0A9E5DDE6"/>
<dbReference type="GO" id="GO:0047605">
    <property type="term" value="F:acetolactate decarboxylase activity"/>
    <property type="evidence" value="ECO:0007669"/>
    <property type="project" value="UniProtKB-EC"/>
</dbReference>
<reference evidence="9" key="1">
    <citation type="journal article" date="2021" name="mSystems">
        <title>Bacteria and Archaea Synergistically Convert Glycine Betaine to Biogenic Methane in the Formosa Cold Seep of the South China Sea.</title>
        <authorList>
            <person name="Li L."/>
            <person name="Zhang W."/>
            <person name="Zhang S."/>
            <person name="Song L."/>
            <person name="Sun Q."/>
            <person name="Zhang H."/>
            <person name="Xiang H."/>
            <person name="Dong X."/>
        </authorList>
    </citation>
    <scope>NUCLEOTIDE SEQUENCE</scope>
    <source>
        <strain evidence="9">LLY</strain>
    </source>
</reference>
<comment type="pathway">
    <text evidence="2">Polyol metabolism; (R,R)-butane-2,3-diol biosynthesis; (R,R)-butane-2,3-diol from pyruvate: step 2/3.</text>
</comment>
<dbReference type="RefSeq" id="WP_250869182.1">
    <property type="nucleotide sequence ID" value="NZ_JAGSOI010000078.1"/>
</dbReference>
<evidence type="ECO:0000256" key="3">
    <source>
        <dbReference type="ARBA" id="ARBA00007106"/>
    </source>
</evidence>
<evidence type="ECO:0000256" key="7">
    <source>
        <dbReference type="ARBA" id="ARBA00023061"/>
    </source>
</evidence>
<dbReference type="EMBL" id="JAGSOI010000078">
    <property type="protein sequence ID" value="MCM1987823.1"/>
    <property type="molecule type" value="Genomic_DNA"/>
</dbReference>
<keyword evidence="6" id="KW-0210">Decarboxylase</keyword>
<keyword evidence="8 9" id="KW-0456">Lyase</keyword>
<dbReference type="SUPFAM" id="SSF117856">
    <property type="entry name" value="AF0104/ALDC/Ptd012-like"/>
    <property type="match status" value="1"/>
</dbReference>
<reference evidence="9" key="2">
    <citation type="submission" date="2021-04" db="EMBL/GenBank/DDBJ databases">
        <authorList>
            <person name="Dong X."/>
        </authorList>
    </citation>
    <scope>NUCLEOTIDE SEQUENCE</scope>
    <source>
        <strain evidence="9">LLY</strain>
    </source>
</reference>
<sequence>MAKRTLLMLSIILLTCSLLFSGCVGQNGNELNAVQTDVQNDVLYQVSTIDALLEGLYDGEVTIKELKEKGDTGLGTFNTLDGEMIVIDGEVYQIRTDGLAYLADDTMLTPFAAVTAFEADEVIVMQEKINSSEVAFMLEQALPSKNIMYAIRIDGNFSSMKVRSVPAQERPYPLLVDVVASEQVVFEHEDVEGSIVGFWLPYYIEGMNVPGYHFHFIDSERVEGGHVLDYTLIDGTVSIDHTTGFELLLPSDDDFLSADLLRDKGEELSVVEKDD</sequence>
<evidence type="ECO:0000313" key="10">
    <source>
        <dbReference type="Proteomes" id="UP001056766"/>
    </source>
</evidence>
<gene>
    <name evidence="9" type="primary">budA</name>
    <name evidence="9" type="ORF">KDK67_12695</name>
</gene>
<comment type="caution">
    <text evidence="9">The sequence shown here is derived from an EMBL/GenBank/DDBJ whole genome shotgun (WGS) entry which is preliminary data.</text>
</comment>
<dbReference type="InterPro" id="IPR005128">
    <property type="entry name" value="Acetolactate_a_deCO2ase"/>
</dbReference>
<accession>A0A9E5DDE6</accession>
<dbReference type="EC" id="4.1.1.5" evidence="4"/>
<proteinExistence type="inferred from homology"/>
<evidence type="ECO:0000313" key="9">
    <source>
        <dbReference type="EMBL" id="MCM1987823.1"/>
    </source>
</evidence>
<dbReference type="CDD" id="cd17299">
    <property type="entry name" value="acetolactate_decarboxylase"/>
    <property type="match status" value="1"/>
</dbReference>
<organism evidence="9 10">
    <name type="scientific">Methanococcoides seepicolus</name>
    <dbReference type="NCBI Taxonomy" id="2828780"/>
    <lineage>
        <taxon>Archaea</taxon>
        <taxon>Methanobacteriati</taxon>
        <taxon>Methanobacteriota</taxon>
        <taxon>Stenosarchaea group</taxon>
        <taxon>Methanomicrobia</taxon>
        <taxon>Methanosarcinales</taxon>
        <taxon>Methanosarcinaceae</taxon>
        <taxon>Methanococcoides</taxon>
    </lineage>
</organism>
<comment type="catalytic activity">
    <reaction evidence="1">
        <text>(2S)-2-acetolactate + H(+) = (R)-acetoin + CO2</text>
        <dbReference type="Rhea" id="RHEA:21580"/>
        <dbReference type="ChEBI" id="CHEBI:15378"/>
        <dbReference type="ChEBI" id="CHEBI:15686"/>
        <dbReference type="ChEBI" id="CHEBI:16526"/>
        <dbReference type="ChEBI" id="CHEBI:58476"/>
        <dbReference type="EC" id="4.1.1.5"/>
    </reaction>
</comment>
<protein>
    <recommendedName>
        <fullName evidence="5">Alpha-acetolactate decarboxylase</fullName>
        <ecNumber evidence="4">4.1.1.5</ecNumber>
    </recommendedName>
</protein>
<evidence type="ECO:0000256" key="1">
    <source>
        <dbReference type="ARBA" id="ARBA00001784"/>
    </source>
</evidence>
<evidence type="ECO:0000256" key="2">
    <source>
        <dbReference type="ARBA" id="ARBA00005170"/>
    </source>
</evidence>
<name>A0A9E5DDE6_9EURY</name>
<comment type="similarity">
    <text evidence="3">Belongs to the alpha-acetolactate decarboxylase family.</text>
</comment>
<evidence type="ECO:0000256" key="6">
    <source>
        <dbReference type="ARBA" id="ARBA00022793"/>
    </source>
</evidence>
<keyword evidence="10" id="KW-1185">Reference proteome</keyword>
<dbReference type="PANTHER" id="PTHR35524:SF1">
    <property type="entry name" value="ALPHA-ACETOLACTATE DECARBOXYLASE"/>
    <property type="match status" value="1"/>
</dbReference>
<dbReference type="Proteomes" id="UP001056766">
    <property type="component" value="Unassembled WGS sequence"/>
</dbReference>
<dbReference type="NCBIfam" id="TIGR01252">
    <property type="entry name" value="acetolac_decarb"/>
    <property type="match status" value="1"/>
</dbReference>
<dbReference type="PANTHER" id="PTHR35524">
    <property type="entry name" value="ALPHA-ACETOLACTATE DECARBOXYLASE"/>
    <property type="match status" value="1"/>
</dbReference>
<evidence type="ECO:0000256" key="5">
    <source>
        <dbReference type="ARBA" id="ARBA00020164"/>
    </source>
</evidence>
<dbReference type="PIRSF" id="PIRSF001332">
    <property type="entry name" value="Acetolac_decarb"/>
    <property type="match status" value="1"/>
</dbReference>
<dbReference type="PROSITE" id="PS51257">
    <property type="entry name" value="PROKAR_LIPOPROTEIN"/>
    <property type="match status" value="1"/>
</dbReference>
<dbReference type="Gene3D" id="3.30.1330.80">
    <property type="entry name" value="Hypothetical protein, similar to alpha- acetolactate decarboxylase, domain 2"/>
    <property type="match status" value="2"/>
</dbReference>
<dbReference type="GO" id="GO:0045151">
    <property type="term" value="P:acetoin biosynthetic process"/>
    <property type="evidence" value="ECO:0007669"/>
    <property type="project" value="UniProtKB-KW"/>
</dbReference>
<evidence type="ECO:0000256" key="8">
    <source>
        <dbReference type="ARBA" id="ARBA00023239"/>
    </source>
</evidence>
<dbReference type="Pfam" id="PF03306">
    <property type="entry name" value="AAL_decarboxy"/>
    <property type="match status" value="1"/>
</dbReference>
<evidence type="ECO:0000256" key="4">
    <source>
        <dbReference type="ARBA" id="ARBA00013204"/>
    </source>
</evidence>
<keyword evidence="7" id="KW-0005">Acetoin biosynthesis</keyword>